<keyword evidence="1" id="KW-0645">Protease</keyword>
<protein>
    <submittedName>
        <fullName evidence="5">Peptidase S1</fullName>
    </submittedName>
</protein>
<comment type="caution">
    <text evidence="5">The sequence shown here is derived from an EMBL/GenBank/DDBJ whole genome shotgun (WGS) entry which is preliminary data.</text>
</comment>
<dbReference type="AlphaFoldDB" id="A0A2W1LBB4"/>
<evidence type="ECO:0000256" key="1">
    <source>
        <dbReference type="ARBA" id="ARBA00022670"/>
    </source>
</evidence>
<organism evidence="5 6">
    <name type="scientific">Paenibacillus sambharensis</name>
    <dbReference type="NCBI Taxonomy" id="1803190"/>
    <lineage>
        <taxon>Bacteria</taxon>
        <taxon>Bacillati</taxon>
        <taxon>Bacillota</taxon>
        <taxon>Bacilli</taxon>
        <taxon>Bacillales</taxon>
        <taxon>Paenibacillaceae</taxon>
        <taxon>Paenibacillus</taxon>
    </lineage>
</organism>
<sequence length="358" mass="37735">MNEYDKLDQNGDSLYPVAGERVVLEGEVVSLDTGNSGRPQGRSRRGTASKLFAAFMAGTLTVGGLAYTADRMNWFTGLSGETAGIVASAMNGAGEVRPVSYSLSDAPTVAEIASAASPAVVRIGTKMRAQSPSSYWQNDWYSSRSQGLGSRGQQGWSEGEPAGELQDSGIGTGYIFDQSGYILTNEHVVNGADVIEVTVQGYEEPFTAKLVGSRYDLDLAVLKIEGTAQFPVLSMGDSDATAPGDWLIAIGNPYDLDYTVTTGILSAKERSFQIEDEQGTRSYEHLFQTDTAINPGNSGGPLLNMKGEVIGINTAVSADAQGIGFAIPVSTVKAVLNEMMLGSGSDSRAVSEDYGDSI</sequence>
<name>A0A2W1LBB4_9BACL</name>
<proteinExistence type="predicted"/>
<dbReference type="SUPFAM" id="SSF50494">
    <property type="entry name" value="Trypsin-like serine proteases"/>
    <property type="match status" value="1"/>
</dbReference>
<feature type="transmembrane region" description="Helical" evidence="4">
    <location>
        <begin position="51"/>
        <end position="69"/>
    </location>
</feature>
<reference evidence="5 6" key="1">
    <citation type="submission" date="2018-06" db="EMBL/GenBank/DDBJ databases">
        <title>Paenibacillus imtechensis sp. nov.</title>
        <authorList>
            <person name="Pinnaka A.K."/>
            <person name="Singh H."/>
            <person name="Kaur M."/>
        </authorList>
    </citation>
    <scope>NUCLEOTIDE SEQUENCE [LARGE SCALE GENOMIC DNA]</scope>
    <source>
        <strain evidence="5 6">SMB1</strain>
    </source>
</reference>
<dbReference type="OrthoDB" id="9758917at2"/>
<dbReference type="EMBL" id="QKRB01000042">
    <property type="protein sequence ID" value="PZD96193.1"/>
    <property type="molecule type" value="Genomic_DNA"/>
</dbReference>
<dbReference type="Proteomes" id="UP000249522">
    <property type="component" value="Unassembled WGS sequence"/>
</dbReference>
<dbReference type="RefSeq" id="WP_111146481.1">
    <property type="nucleotide sequence ID" value="NZ_QKRB01000042.1"/>
</dbReference>
<dbReference type="GO" id="GO:0004252">
    <property type="term" value="F:serine-type endopeptidase activity"/>
    <property type="evidence" value="ECO:0007669"/>
    <property type="project" value="InterPro"/>
</dbReference>
<dbReference type="Pfam" id="PF13365">
    <property type="entry name" value="Trypsin_2"/>
    <property type="match status" value="1"/>
</dbReference>
<dbReference type="GO" id="GO:0006508">
    <property type="term" value="P:proteolysis"/>
    <property type="evidence" value="ECO:0007669"/>
    <property type="project" value="UniProtKB-KW"/>
</dbReference>
<gene>
    <name evidence="5" type="ORF">DNH61_09850</name>
</gene>
<dbReference type="PRINTS" id="PR00834">
    <property type="entry name" value="PROTEASES2C"/>
</dbReference>
<evidence type="ECO:0000313" key="6">
    <source>
        <dbReference type="Proteomes" id="UP000249522"/>
    </source>
</evidence>
<keyword evidence="4" id="KW-0472">Membrane</keyword>
<dbReference type="Gene3D" id="2.40.10.120">
    <property type="match status" value="1"/>
</dbReference>
<evidence type="ECO:0000256" key="4">
    <source>
        <dbReference type="SAM" id="Phobius"/>
    </source>
</evidence>
<keyword evidence="4" id="KW-1133">Transmembrane helix</keyword>
<keyword evidence="4" id="KW-0812">Transmembrane</keyword>
<evidence type="ECO:0000313" key="5">
    <source>
        <dbReference type="EMBL" id="PZD96193.1"/>
    </source>
</evidence>
<evidence type="ECO:0000256" key="2">
    <source>
        <dbReference type="ARBA" id="ARBA00022801"/>
    </source>
</evidence>
<keyword evidence="2" id="KW-0378">Hydrolase</keyword>
<dbReference type="InterPro" id="IPR051201">
    <property type="entry name" value="Chloro_Bact_Ser_Proteases"/>
</dbReference>
<accession>A0A2W1LBB4</accession>
<dbReference type="PANTHER" id="PTHR43343:SF3">
    <property type="entry name" value="PROTEASE DO-LIKE 8, CHLOROPLASTIC"/>
    <property type="match status" value="1"/>
</dbReference>
<dbReference type="PANTHER" id="PTHR43343">
    <property type="entry name" value="PEPTIDASE S12"/>
    <property type="match status" value="1"/>
</dbReference>
<dbReference type="InterPro" id="IPR001940">
    <property type="entry name" value="Peptidase_S1C"/>
</dbReference>
<dbReference type="InterPro" id="IPR009003">
    <property type="entry name" value="Peptidase_S1_PA"/>
</dbReference>
<evidence type="ECO:0000256" key="3">
    <source>
        <dbReference type="ARBA" id="ARBA00022825"/>
    </source>
</evidence>
<keyword evidence="6" id="KW-1185">Reference proteome</keyword>
<keyword evidence="3" id="KW-0720">Serine protease</keyword>